<dbReference type="InterPro" id="IPR027388">
    <property type="entry name" value="Ku70_bridge/pillars_dom_sf"/>
</dbReference>
<evidence type="ECO:0000313" key="16">
    <source>
        <dbReference type="EMBL" id="KAK2146027.1"/>
    </source>
</evidence>
<keyword evidence="12" id="KW-0539">Nucleus</keyword>
<evidence type="ECO:0000256" key="14">
    <source>
        <dbReference type="PIRSR" id="PIRSR003033-1"/>
    </source>
</evidence>
<evidence type="ECO:0000256" key="13">
    <source>
        <dbReference type="ARBA" id="ARBA00047995"/>
    </source>
</evidence>
<dbReference type="PANTHER" id="PTHR12604:SF2">
    <property type="entry name" value="X-RAY REPAIR CROSS-COMPLEMENTING PROTEIN 6"/>
    <property type="match status" value="1"/>
</dbReference>
<dbReference type="Pfam" id="PF03731">
    <property type="entry name" value="Ku_N"/>
    <property type="match status" value="1"/>
</dbReference>
<keyword evidence="7" id="KW-0347">Helicase</keyword>
<dbReference type="GO" id="GO:0003690">
    <property type="term" value="F:double-stranded DNA binding"/>
    <property type="evidence" value="ECO:0007669"/>
    <property type="project" value="TreeGrafter"/>
</dbReference>
<keyword evidence="4" id="KW-0547">Nucleotide-binding</keyword>
<dbReference type="InterPro" id="IPR016194">
    <property type="entry name" value="SPOC-like_C_dom_sf"/>
</dbReference>
<gene>
    <name evidence="16" type="ORF">LSH36_639g02004</name>
</gene>
<dbReference type="GO" id="GO:0043564">
    <property type="term" value="C:Ku70:Ku80 complex"/>
    <property type="evidence" value="ECO:0007669"/>
    <property type="project" value="InterPro"/>
</dbReference>
<evidence type="ECO:0000256" key="7">
    <source>
        <dbReference type="ARBA" id="ARBA00022806"/>
    </source>
</evidence>
<protein>
    <recommendedName>
        <fullName evidence="3">DNA helicase</fullName>
        <ecNumber evidence="3">3.6.4.12</ecNumber>
    </recommendedName>
</protein>
<dbReference type="Gene3D" id="1.10.1600.10">
    <property type="match status" value="1"/>
</dbReference>
<dbReference type="GO" id="GO:0003684">
    <property type="term" value="F:damaged DNA binding"/>
    <property type="evidence" value="ECO:0007669"/>
    <property type="project" value="InterPro"/>
</dbReference>
<comment type="subcellular location">
    <subcellularLocation>
        <location evidence="1">Nucleus</location>
    </subcellularLocation>
</comment>
<name>A0AAD9J4J7_9ANNE</name>
<keyword evidence="11" id="KW-0234">DNA repair</keyword>
<dbReference type="PANTHER" id="PTHR12604">
    <property type="entry name" value="KU AUTOANTIGEN DNA HELICASE"/>
    <property type="match status" value="1"/>
</dbReference>
<dbReference type="FunFam" id="4.10.970.10:FF:000001">
    <property type="entry name" value="X-ray repair cross-complementing protein 6 isoform X1"/>
    <property type="match status" value="1"/>
</dbReference>
<dbReference type="GO" id="GO:0003678">
    <property type="term" value="F:DNA helicase activity"/>
    <property type="evidence" value="ECO:0007669"/>
    <property type="project" value="UniProtKB-EC"/>
</dbReference>
<dbReference type="SMART" id="SM00559">
    <property type="entry name" value="Ku78"/>
    <property type="match status" value="1"/>
</dbReference>
<reference evidence="16" key="1">
    <citation type="journal article" date="2023" name="Mol. Biol. Evol.">
        <title>Third-Generation Sequencing Reveals the Adaptive Role of the Epigenome in Three Deep-Sea Polychaetes.</title>
        <authorList>
            <person name="Perez M."/>
            <person name="Aroh O."/>
            <person name="Sun Y."/>
            <person name="Lan Y."/>
            <person name="Juniper S.K."/>
            <person name="Young C.R."/>
            <person name="Angers B."/>
            <person name="Qian P.Y."/>
        </authorList>
    </citation>
    <scope>NUCLEOTIDE SEQUENCE</scope>
    <source>
        <strain evidence="16">P08H-3</strain>
    </source>
</reference>
<evidence type="ECO:0000259" key="15">
    <source>
        <dbReference type="SMART" id="SM00559"/>
    </source>
</evidence>
<dbReference type="CDD" id="cd01458">
    <property type="entry name" value="vWA_ku"/>
    <property type="match status" value="1"/>
</dbReference>
<feature type="domain" description="Ku" evidence="15">
    <location>
        <begin position="291"/>
        <end position="437"/>
    </location>
</feature>
<dbReference type="Pfam" id="PF03730">
    <property type="entry name" value="Ku_C"/>
    <property type="match status" value="1"/>
</dbReference>
<dbReference type="GO" id="GO:0005524">
    <property type="term" value="F:ATP binding"/>
    <property type="evidence" value="ECO:0007669"/>
    <property type="project" value="UniProtKB-KW"/>
</dbReference>
<dbReference type="FunFam" id="3.40.50.410:FF:000080">
    <property type="entry name" value="X-ray repair-complementing defective repair in Chinese hamster cells 6"/>
    <property type="match status" value="1"/>
</dbReference>
<dbReference type="PIRSF" id="PIRSF003033">
    <property type="entry name" value="Ku70"/>
    <property type="match status" value="1"/>
</dbReference>
<keyword evidence="6" id="KW-0378">Hydrolase</keyword>
<dbReference type="GO" id="GO:0000723">
    <property type="term" value="P:telomere maintenance"/>
    <property type="evidence" value="ECO:0007669"/>
    <property type="project" value="InterPro"/>
</dbReference>
<comment type="caution">
    <text evidence="16">The sequence shown here is derived from an EMBL/GenBank/DDBJ whole genome shotgun (WGS) entry which is preliminary data.</text>
</comment>
<dbReference type="EMBL" id="JAODUP010000639">
    <property type="protein sequence ID" value="KAK2146027.1"/>
    <property type="molecule type" value="Genomic_DNA"/>
</dbReference>
<dbReference type="InterPro" id="IPR005161">
    <property type="entry name" value="Ku_N"/>
</dbReference>
<evidence type="ECO:0000256" key="6">
    <source>
        <dbReference type="ARBA" id="ARBA00022801"/>
    </source>
</evidence>
<evidence type="ECO:0000313" key="17">
    <source>
        <dbReference type="Proteomes" id="UP001208570"/>
    </source>
</evidence>
<dbReference type="InterPro" id="IPR036361">
    <property type="entry name" value="SAP_dom_sf"/>
</dbReference>
<dbReference type="NCBIfam" id="TIGR00578">
    <property type="entry name" value="ku70"/>
    <property type="match status" value="1"/>
</dbReference>
<keyword evidence="9" id="KW-0238">DNA-binding</keyword>
<dbReference type="CDD" id="cd00788">
    <property type="entry name" value="KU70"/>
    <property type="match status" value="1"/>
</dbReference>
<evidence type="ECO:0000256" key="5">
    <source>
        <dbReference type="ARBA" id="ARBA00022763"/>
    </source>
</evidence>
<dbReference type="EC" id="3.6.4.12" evidence="3"/>
<accession>A0AAD9J4J7</accession>
<dbReference type="Gene3D" id="4.10.970.10">
    <property type="entry name" value="Ku70, bridge and pillars"/>
    <property type="match status" value="1"/>
</dbReference>
<keyword evidence="8" id="KW-0067">ATP-binding</keyword>
<evidence type="ECO:0000256" key="4">
    <source>
        <dbReference type="ARBA" id="ARBA00022741"/>
    </source>
</evidence>
<dbReference type="InterPro" id="IPR036465">
    <property type="entry name" value="vWFA_dom_sf"/>
</dbReference>
<evidence type="ECO:0000256" key="12">
    <source>
        <dbReference type="ARBA" id="ARBA00023242"/>
    </source>
</evidence>
<comment type="catalytic activity">
    <reaction evidence="13">
        <text>ATP + H2O = ADP + phosphate + H(+)</text>
        <dbReference type="Rhea" id="RHEA:13065"/>
        <dbReference type="ChEBI" id="CHEBI:15377"/>
        <dbReference type="ChEBI" id="CHEBI:15378"/>
        <dbReference type="ChEBI" id="CHEBI:30616"/>
        <dbReference type="ChEBI" id="CHEBI:43474"/>
        <dbReference type="ChEBI" id="CHEBI:456216"/>
        <dbReference type="EC" id="3.6.4.12"/>
    </reaction>
</comment>
<evidence type="ECO:0000256" key="8">
    <source>
        <dbReference type="ARBA" id="ARBA00022840"/>
    </source>
</evidence>
<proteinExistence type="inferred from homology"/>
<organism evidence="16 17">
    <name type="scientific">Paralvinella palmiformis</name>
    <dbReference type="NCBI Taxonomy" id="53620"/>
    <lineage>
        <taxon>Eukaryota</taxon>
        <taxon>Metazoa</taxon>
        <taxon>Spiralia</taxon>
        <taxon>Lophotrochozoa</taxon>
        <taxon>Annelida</taxon>
        <taxon>Polychaeta</taxon>
        <taxon>Sedentaria</taxon>
        <taxon>Canalipalpata</taxon>
        <taxon>Terebellida</taxon>
        <taxon>Terebelliformia</taxon>
        <taxon>Alvinellidae</taxon>
        <taxon>Paralvinella</taxon>
    </lineage>
</organism>
<dbReference type="Gene3D" id="2.40.290.10">
    <property type="match status" value="1"/>
</dbReference>
<sequence length="593" mass="67831">MDFNWDHLGEDNEEELDEGEYKFQWGSKDGLIFLIDCTESMFRKDADENESPFELCIKCAKCVIQNKIISSDKDLLGIVFFGTELGLPGAEVVLELEDLLKEPNNNNFKKNFGHSSDFSLSDGLSICSNMFSNCTQKLGFKRVLLFTNNDEPHKHSSHLQRQAAAKVEDLHQNGINIELMHINQNDHDFDVNVFYKDLLFTDDYDDDDDDDRAIIPDPSEKFEELLTRVRSKDHKKRALSRVHFSLGEGIEFSIGIYKLVRTCDKPSPIKLYQKTNEEIKTVTKTFLSETVEILMPQDVKKCQTYAGKRICFEQEETTEMKHFDKPGIKLMGFKPRNYIKPYFHIKPATFIYPDESTIQGSITMFTALLKKCLDHNVVAICQYIPRKNTPPRFVALIPQDQLLDEHKVQVTPPGFHVIFLPFADDFRKLNLNKTLPKANEEQIEKAKEVIRKLTFKKFSCDSFENPSLQTHYVNVEAIALDRDQVEEITDYTLPNTETMDKKARKLISEFKELVFPEDYIPGQKHKPGGGAGAASKRAKLDSIDIDVEAEAKAGRIARLTVPILKEYIKQKNIKTTSTKKADLIDAIAAHLGL</sequence>
<dbReference type="AlphaFoldDB" id="A0AAD9J4J7"/>
<dbReference type="GO" id="GO:0006310">
    <property type="term" value="P:DNA recombination"/>
    <property type="evidence" value="ECO:0007669"/>
    <property type="project" value="UniProtKB-KW"/>
</dbReference>
<dbReference type="SUPFAM" id="SSF53300">
    <property type="entry name" value="vWA-like"/>
    <property type="match status" value="1"/>
</dbReference>
<dbReference type="InterPro" id="IPR005160">
    <property type="entry name" value="Ku_C"/>
</dbReference>
<dbReference type="SUPFAM" id="SSF100939">
    <property type="entry name" value="SPOC domain-like"/>
    <property type="match status" value="1"/>
</dbReference>
<evidence type="ECO:0000256" key="9">
    <source>
        <dbReference type="ARBA" id="ARBA00023125"/>
    </source>
</evidence>
<dbReference type="GO" id="GO:0042162">
    <property type="term" value="F:telomeric DNA binding"/>
    <property type="evidence" value="ECO:0007669"/>
    <property type="project" value="InterPro"/>
</dbReference>
<keyword evidence="10" id="KW-0233">DNA recombination</keyword>
<evidence type="ECO:0000256" key="3">
    <source>
        <dbReference type="ARBA" id="ARBA00012551"/>
    </source>
</evidence>
<dbReference type="Pfam" id="PF02735">
    <property type="entry name" value="Ku"/>
    <property type="match status" value="1"/>
</dbReference>
<evidence type="ECO:0000256" key="1">
    <source>
        <dbReference type="ARBA" id="ARBA00004123"/>
    </source>
</evidence>
<evidence type="ECO:0000256" key="11">
    <source>
        <dbReference type="ARBA" id="ARBA00023204"/>
    </source>
</evidence>
<keyword evidence="17" id="KW-1185">Reference proteome</keyword>
<dbReference type="GO" id="GO:0016787">
    <property type="term" value="F:hydrolase activity"/>
    <property type="evidence" value="ECO:0007669"/>
    <property type="project" value="UniProtKB-KW"/>
</dbReference>
<evidence type="ECO:0000256" key="2">
    <source>
        <dbReference type="ARBA" id="ARBA00005240"/>
    </source>
</evidence>
<dbReference type="Gene3D" id="3.40.50.410">
    <property type="entry name" value="von Willebrand factor, type A domain"/>
    <property type="match status" value="1"/>
</dbReference>
<dbReference type="InterPro" id="IPR006164">
    <property type="entry name" value="DNA_bd_Ku70/Ku80"/>
</dbReference>
<dbReference type="Proteomes" id="UP001208570">
    <property type="component" value="Unassembled WGS sequence"/>
</dbReference>
<dbReference type="Gene3D" id="1.10.720.30">
    <property type="entry name" value="SAP domain"/>
    <property type="match status" value="1"/>
</dbReference>
<evidence type="ECO:0000256" key="10">
    <source>
        <dbReference type="ARBA" id="ARBA00023172"/>
    </source>
</evidence>
<dbReference type="InterPro" id="IPR047087">
    <property type="entry name" value="KU70_core_dom"/>
</dbReference>
<feature type="active site" description="Schiff-base intermediate with DNA; for 5'-deoxyribose-5-phosphate lyase activity" evidence="14">
    <location>
        <position position="22"/>
    </location>
</feature>
<comment type="similarity">
    <text evidence="2">Belongs to the ku70 family.</text>
</comment>
<dbReference type="FunFam" id="2.40.290.10:FF:000001">
    <property type="entry name" value="X-ray repair cross complementing 6"/>
    <property type="match status" value="1"/>
</dbReference>
<dbReference type="GO" id="GO:0006303">
    <property type="term" value="P:double-strand break repair via nonhomologous end joining"/>
    <property type="evidence" value="ECO:0007669"/>
    <property type="project" value="InterPro"/>
</dbReference>
<dbReference type="InterPro" id="IPR006165">
    <property type="entry name" value="Ku70"/>
</dbReference>
<keyword evidence="5" id="KW-0227">DNA damage</keyword>